<dbReference type="EMBL" id="JWZT01005174">
    <property type="protein sequence ID" value="KII61958.1"/>
    <property type="molecule type" value="Genomic_DNA"/>
</dbReference>
<proteinExistence type="predicted"/>
<comment type="caution">
    <text evidence="1">The sequence shown here is derived from an EMBL/GenBank/DDBJ whole genome shotgun (WGS) entry which is preliminary data.</text>
</comment>
<accession>A0A0C2I9K9</accession>
<gene>
    <name evidence="1" type="ORF">RF11_06968</name>
</gene>
<evidence type="ECO:0000313" key="1">
    <source>
        <dbReference type="EMBL" id="KII61958.1"/>
    </source>
</evidence>
<dbReference type="AlphaFoldDB" id="A0A0C2I9K9"/>
<protein>
    <submittedName>
        <fullName evidence="1">Uncharacterized protein</fullName>
    </submittedName>
</protein>
<evidence type="ECO:0000313" key="2">
    <source>
        <dbReference type="Proteomes" id="UP000031668"/>
    </source>
</evidence>
<keyword evidence="2" id="KW-1185">Reference proteome</keyword>
<reference evidence="1 2" key="1">
    <citation type="journal article" date="2014" name="Genome Biol. Evol.">
        <title>The genome of the myxosporean Thelohanellus kitauei shows adaptations to nutrient acquisition within its fish host.</title>
        <authorList>
            <person name="Yang Y."/>
            <person name="Xiong J."/>
            <person name="Zhou Z."/>
            <person name="Huo F."/>
            <person name="Miao W."/>
            <person name="Ran C."/>
            <person name="Liu Y."/>
            <person name="Zhang J."/>
            <person name="Feng J."/>
            <person name="Wang M."/>
            <person name="Wang M."/>
            <person name="Wang L."/>
            <person name="Yao B."/>
        </authorList>
    </citation>
    <scope>NUCLEOTIDE SEQUENCE [LARGE SCALE GENOMIC DNA]</scope>
    <source>
        <strain evidence="1">Wuqing</strain>
    </source>
</reference>
<dbReference type="Proteomes" id="UP000031668">
    <property type="component" value="Unassembled WGS sequence"/>
</dbReference>
<name>A0A0C2I9K9_THEKT</name>
<organism evidence="1 2">
    <name type="scientific">Thelohanellus kitauei</name>
    <name type="common">Myxosporean</name>
    <dbReference type="NCBI Taxonomy" id="669202"/>
    <lineage>
        <taxon>Eukaryota</taxon>
        <taxon>Metazoa</taxon>
        <taxon>Cnidaria</taxon>
        <taxon>Myxozoa</taxon>
        <taxon>Myxosporea</taxon>
        <taxon>Bivalvulida</taxon>
        <taxon>Platysporina</taxon>
        <taxon>Myxobolidae</taxon>
        <taxon>Thelohanellus</taxon>
    </lineage>
</organism>
<sequence>MAIYSIKKRHPPGLLIGVVLSTLSRIDCVHLRRIKENHFTEEENARTYKLSTQQIVALNVIDINQSTGSALPALPSMARPGQRTRKDANTYLPSPNSLSSIDLPIEYTLNQRGEQLLQYDTGPDEHRMLIF</sequence>
<dbReference type="OrthoDB" id="6613654at2759"/>